<comment type="subunit">
    <text evidence="7">Component of the PAQosome complex which is responsible for the biogenesis of several protein complexes and which consists of R2TP complex members RUVBL1, RUVBL2, RPAP3 and PIH1D1, URI complex members PFDN2, PFDN6, PDRG1, UXT and URI1 as well as ASDURF, POLR2E and DNAAF10/WDR92.</text>
</comment>
<organism evidence="8 9">
    <name type="scientific">Lunasporangiospora selenospora</name>
    <dbReference type="NCBI Taxonomy" id="979761"/>
    <lineage>
        <taxon>Eukaryota</taxon>
        <taxon>Fungi</taxon>
        <taxon>Fungi incertae sedis</taxon>
        <taxon>Mucoromycota</taxon>
        <taxon>Mortierellomycotina</taxon>
        <taxon>Mortierellomycetes</taxon>
        <taxon>Mortierellales</taxon>
        <taxon>Mortierellaceae</taxon>
        <taxon>Lunasporangiospora</taxon>
    </lineage>
</organism>
<keyword evidence="6" id="KW-0143">Chaperone</keyword>
<dbReference type="Proteomes" id="UP000780801">
    <property type="component" value="Unassembled WGS sequence"/>
</dbReference>
<dbReference type="Pfam" id="PF01920">
    <property type="entry name" value="Prefoldin_2"/>
    <property type="match status" value="1"/>
</dbReference>
<dbReference type="AlphaFoldDB" id="A0A9P6G025"/>
<name>A0A9P6G025_9FUNG</name>
<keyword evidence="9" id="KW-1185">Reference proteome</keyword>
<dbReference type="PANTHER" id="PTHR21162:SF0">
    <property type="entry name" value="P53 AND DNA DAMAGE-REGULATED PROTEIN 1"/>
    <property type="match status" value="1"/>
</dbReference>
<dbReference type="GO" id="GO:0016272">
    <property type="term" value="C:prefoldin complex"/>
    <property type="evidence" value="ECO:0007669"/>
    <property type="project" value="InterPro"/>
</dbReference>
<evidence type="ECO:0000256" key="4">
    <source>
        <dbReference type="ARBA" id="ARBA00016313"/>
    </source>
</evidence>
<evidence type="ECO:0000256" key="1">
    <source>
        <dbReference type="ARBA" id="ARBA00003581"/>
    </source>
</evidence>
<sequence length="75" mass="8491">MCPPIEKKVWVNLGDMFIKMPKDDVATMIKKDQDTLDKEITDIREMMKDKVIELEKLDGGDGSKSGAFKLKGMSQ</sequence>
<dbReference type="InterPro" id="IPR002777">
    <property type="entry name" value="PFD_beta-like"/>
</dbReference>
<dbReference type="GO" id="GO:0005737">
    <property type="term" value="C:cytoplasm"/>
    <property type="evidence" value="ECO:0007669"/>
    <property type="project" value="UniProtKB-SubCell"/>
</dbReference>
<evidence type="ECO:0000256" key="7">
    <source>
        <dbReference type="ARBA" id="ARBA00026022"/>
    </source>
</evidence>
<dbReference type="CDD" id="cd22860">
    <property type="entry name" value="PDRG1"/>
    <property type="match status" value="1"/>
</dbReference>
<comment type="similarity">
    <text evidence="3">Belongs to the prefoldin subunit beta family.</text>
</comment>
<evidence type="ECO:0000313" key="8">
    <source>
        <dbReference type="EMBL" id="KAF9584743.1"/>
    </source>
</evidence>
<dbReference type="GO" id="GO:0051082">
    <property type="term" value="F:unfolded protein binding"/>
    <property type="evidence" value="ECO:0007669"/>
    <property type="project" value="InterPro"/>
</dbReference>
<comment type="caution">
    <text evidence="8">The sequence shown here is derived from an EMBL/GenBank/DDBJ whole genome shotgun (WGS) entry which is preliminary data.</text>
</comment>
<gene>
    <name evidence="8" type="ORF">BGW38_005327</name>
</gene>
<evidence type="ECO:0000256" key="5">
    <source>
        <dbReference type="ARBA" id="ARBA00022490"/>
    </source>
</evidence>
<reference evidence="8" key="1">
    <citation type="journal article" date="2020" name="Fungal Divers.">
        <title>Resolving the Mortierellaceae phylogeny through synthesis of multi-gene phylogenetics and phylogenomics.</title>
        <authorList>
            <person name="Vandepol N."/>
            <person name="Liber J."/>
            <person name="Desiro A."/>
            <person name="Na H."/>
            <person name="Kennedy M."/>
            <person name="Barry K."/>
            <person name="Grigoriev I.V."/>
            <person name="Miller A.N."/>
            <person name="O'Donnell K."/>
            <person name="Stajich J.E."/>
            <person name="Bonito G."/>
        </authorList>
    </citation>
    <scope>NUCLEOTIDE SEQUENCE</scope>
    <source>
        <strain evidence="8">KOD1015</strain>
    </source>
</reference>
<proteinExistence type="inferred from homology"/>
<accession>A0A9P6G025</accession>
<dbReference type="PANTHER" id="PTHR21162">
    <property type="entry name" value="P53 AND DNA DAMAGE-REGULATED PROTEIN"/>
    <property type="match status" value="1"/>
</dbReference>
<evidence type="ECO:0000256" key="6">
    <source>
        <dbReference type="ARBA" id="ARBA00023186"/>
    </source>
</evidence>
<dbReference type="GO" id="GO:0006457">
    <property type="term" value="P:protein folding"/>
    <property type="evidence" value="ECO:0007669"/>
    <property type="project" value="InterPro"/>
</dbReference>
<dbReference type="InterPro" id="IPR030482">
    <property type="entry name" value="PDRG1"/>
</dbReference>
<evidence type="ECO:0000256" key="2">
    <source>
        <dbReference type="ARBA" id="ARBA00004496"/>
    </source>
</evidence>
<dbReference type="OrthoDB" id="20282at2759"/>
<dbReference type="EMBL" id="JAABOA010000338">
    <property type="protein sequence ID" value="KAF9584743.1"/>
    <property type="molecule type" value="Genomic_DNA"/>
</dbReference>
<protein>
    <recommendedName>
        <fullName evidence="4">p53 and DNA damage-regulated protein 1</fullName>
    </recommendedName>
</protein>
<evidence type="ECO:0000256" key="3">
    <source>
        <dbReference type="ARBA" id="ARBA00008045"/>
    </source>
</evidence>
<comment type="subcellular location">
    <subcellularLocation>
        <location evidence="2">Cytoplasm</location>
    </subcellularLocation>
</comment>
<evidence type="ECO:0000313" key="9">
    <source>
        <dbReference type="Proteomes" id="UP000780801"/>
    </source>
</evidence>
<keyword evidence="5" id="KW-0963">Cytoplasm</keyword>
<dbReference type="SUPFAM" id="SSF46579">
    <property type="entry name" value="Prefoldin"/>
    <property type="match status" value="1"/>
</dbReference>
<comment type="function">
    <text evidence="1">May play a role in chaperone-mediated protein folding.</text>
</comment>